<name>A0A2P2J2L9_RHIMU</name>
<accession>A0A2P2J2L9</accession>
<reference evidence="1" key="1">
    <citation type="submission" date="2018-02" db="EMBL/GenBank/DDBJ databases">
        <title>Rhizophora mucronata_Transcriptome.</title>
        <authorList>
            <person name="Meera S.P."/>
            <person name="Sreeshan A."/>
            <person name="Augustine A."/>
        </authorList>
    </citation>
    <scope>NUCLEOTIDE SEQUENCE</scope>
    <source>
        <tissue evidence="1">Leaf</tissue>
    </source>
</reference>
<dbReference type="EMBL" id="GGEC01007227">
    <property type="protein sequence ID" value="MBW87710.1"/>
    <property type="molecule type" value="Transcribed_RNA"/>
</dbReference>
<proteinExistence type="predicted"/>
<evidence type="ECO:0000313" key="1">
    <source>
        <dbReference type="EMBL" id="MBW87710.1"/>
    </source>
</evidence>
<protein>
    <submittedName>
        <fullName evidence="1">Uncharacterized protein</fullName>
    </submittedName>
</protein>
<sequence length="40" mass="4901">MMRKRTPWLWHHRYRDGFFSSNVLKNDHLDIIPQSLTISC</sequence>
<dbReference type="AlphaFoldDB" id="A0A2P2J2L9"/>
<organism evidence="1">
    <name type="scientific">Rhizophora mucronata</name>
    <name type="common">Asiatic mangrove</name>
    <dbReference type="NCBI Taxonomy" id="61149"/>
    <lineage>
        <taxon>Eukaryota</taxon>
        <taxon>Viridiplantae</taxon>
        <taxon>Streptophyta</taxon>
        <taxon>Embryophyta</taxon>
        <taxon>Tracheophyta</taxon>
        <taxon>Spermatophyta</taxon>
        <taxon>Magnoliopsida</taxon>
        <taxon>eudicotyledons</taxon>
        <taxon>Gunneridae</taxon>
        <taxon>Pentapetalae</taxon>
        <taxon>rosids</taxon>
        <taxon>fabids</taxon>
        <taxon>Malpighiales</taxon>
        <taxon>Rhizophoraceae</taxon>
        <taxon>Rhizophora</taxon>
    </lineage>
</organism>